<dbReference type="STRING" id="336963.C4JDI7"/>
<dbReference type="InterPro" id="IPR013785">
    <property type="entry name" value="Aldolase_TIM"/>
</dbReference>
<dbReference type="PANTHER" id="PTHR20857:SF23">
    <property type="entry name" value="THIAMINE BIOSYNTHETIC BIFUNCTIONAL ENZYME"/>
    <property type="match status" value="1"/>
</dbReference>
<dbReference type="HAMAP" id="MF_00228">
    <property type="entry name" value="Thz_kinase"/>
    <property type="match status" value="1"/>
</dbReference>
<dbReference type="FunFam" id="3.40.1190.20:FF:000042">
    <property type="entry name" value="Probable thiamine biosynthetic bifunctional enzyme"/>
    <property type="match status" value="1"/>
</dbReference>
<evidence type="ECO:0000256" key="4">
    <source>
        <dbReference type="ARBA" id="ARBA00012129"/>
    </source>
</evidence>
<keyword evidence="10" id="KW-0460">Magnesium</keyword>
<dbReference type="SUPFAM" id="SSF51391">
    <property type="entry name" value="Thiamin phosphate synthase"/>
    <property type="match status" value="1"/>
</dbReference>
<evidence type="ECO:0000256" key="3">
    <source>
        <dbReference type="ARBA" id="ARBA00004868"/>
    </source>
</evidence>
<dbReference type="CDD" id="cd01170">
    <property type="entry name" value="THZ_kinase"/>
    <property type="match status" value="1"/>
</dbReference>
<keyword evidence="6" id="KW-0479">Metal-binding</keyword>
<evidence type="ECO:0000256" key="5">
    <source>
        <dbReference type="ARBA" id="ARBA00022679"/>
    </source>
</evidence>
<dbReference type="SUPFAM" id="SSF53613">
    <property type="entry name" value="Ribokinase-like"/>
    <property type="match status" value="1"/>
</dbReference>
<accession>C4JDI7</accession>
<dbReference type="GO" id="GO:0009229">
    <property type="term" value="P:thiamine diphosphate biosynthetic process"/>
    <property type="evidence" value="ECO:0007669"/>
    <property type="project" value="UniProtKB-UniPathway"/>
</dbReference>
<dbReference type="Proteomes" id="UP000002058">
    <property type="component" value="Unassembled WGS sequence"/>
</dbReference>
<dbReference type="InterPro" id="IPR022998">
    <property type="entry name" value="ThiamineP_synth_TenI"/>
</dbReference>
<dbReference type="GO" id="GO:0000287">
    <property type="term" value="F:magnesium ion binding"/>
    <property type="evidence" value="ECO:0007669"/>
    <property type="project" value="InterPro"/>
</dbReference>
<evidence type="ECO:0000313" key="14">
    <source>
        <dbReference type="Proteomes" id="UP000002058"/>
    </source>
</evidence>
<evidence type="ECO:0000256" key="8">
    <source>
        <dbReference type="ARBA" id="ARBA00022777"/>
    </source>
</evidence>
<proteinExistence type="inferred from homology"/>
<keyword evidence="14" id="KW-1185">Reference proteome</keyword>
<evidence type="ECO:0000256" key="2">
    <source>
        <dbReference type="ARBA" id="ARBA00001946"/>
    </source>
</evidence>
<dbReference type="Pfam" id="PF02581">
    <property type="entry name" value="TMP-TENI"/>
    <property type="match status" value="1"/>
</dbReference>
<dbReference type="KEGG" id="ure:UREG_00763"/>
<dbReference type="AlphaFoldDB" id="C4JDI7"/>
<dbReference type="GO" id="GO:0005737">
    <property type="term" value="C:cytoplasm"/>
    <property type="evidence" value="ECO:0007669"/>
    <property type="project" value="TreeGrafter"/>
</dbReference>
<dbReference type="NCBIfam" id="NF006830">
    <property type="entry name" value="PRK09355.1"/>
    <property type="match status" value="1"/>
</dbReference>
<protein>
    <recommendedName>
        <fullName evidence="4">hydroxyethylthiazole kinase</fullName>
        <ecNumber evidence="4">2.7.1.50</ecNumber>
    </recommendedName>
</protein>
<evidence type="ECO:0000313" key="13">
    <source>
        <dbReference type="EMBL" id="EEP75916.1"/>
    </source>
</evidence>
<dbReference type="RefSeq" id="XP_002541249.1">
    <property type="nucleotide sequence ID" value="XM_002541203.1"/>
</dbReference>
<dbReference type="InterPro" id="IPR036206">
    <property type="entry name" value="ThiamineP_synth_sf"/>
</dbReference>
<organism evidence="13 14">
    <name type="scientific">Uncinocarpus reesii (strain UAMH 1704)</name>
    <dbReference type="NCBI Taxonomy" id="336963"/>
    <lineage>
        <taxon>Eukaryota</taxon>
        <taxon>Fungi</taxon>
        <taxon>Dikarya</taxon>
        <taxon>Ascomycota</taxon>
        <taxon>Pezizomycotina</taxon>
        <taxon>Eurotiomycetes</taxon>
        <taxon>Eurotiomycetidae</taxon>
        <taxon>Onygenales</taxon>
        <taxon>Onygenaceae</taxon>
        <taxon>Uncinocarpus</taxon>
    </lineage>
</organism>
<dbReference type="OrthoDB" id="4994at2759"/>
<feature type="domain" description="Thiamine phosphate synthase/TenI" evidence="12">
    <location>
        <begin position="7"/>
        <end position="75"/>
    </location>
</feature>
<dbReference type="HOGENOM" id="CLU_019943_1_1_1"/>
<evidence type="ECO:0000259" key="12">
    <source>
        <dbReference type="Pfam" id="PF02581"/>
    </source>
</evidence>
<evidence type="ECO:0000256" key="6">
    <source>
        <dbReference type="ARBA" id="ARBA00022723"/>
    </source>
</evidence>
<comment type="pathway">
    <text evidence="3">Cofactor biosynthesis; thiamine diphosphate biosynthesis; 4-methyl-5-(2-phosphoethyl)-thiazole from 5-(2-hydroxyethyl)-4-methylthiazole: step 1/1.</text>
</comment>
<dbReference type="PANTHER" id="PTHR20857">
    <property type="entry name" value="THIAMINE-PHOSPHATE PYROPHOSPHORYLASE"/>
    <property type="match status" value="1"/>
</dbReference>
<dbReference type="UniPathway" id="UPA00060">
    <property type="reaction ID" value="UER00139"/>
</dbReference>
<sequence>MPIDLSLYLVTDSTPKILGDRDLCAVVEQAAKGGVTIVQYRDKHADTGALIETAATLHKITRAHNIPLIINDRVMWPCVGAEESSRQDDMGNRYQVYHRYSGVKQILEFLSTSSRRIGTVAIGGINLGNAQRVIYQSQALRKGLDGIAIVSAVMAASEPQKAAAILAKAITKNPPFATMPPELRKDELGYFLDNAIHTVQKVATDMPLVHSMINYVVANFAANVSLQIGASPIMSPYGAEADDLANAGGSLLINMGTLNADSEKNYLQAMEVYNRRGNPVVLDPVGGGATDVRQNMVKALMAGGYFDLIKGNEGEIKAIYGQSPTRQIGVDSGPSTLGPKEKVAMVQDLASRERNIVLMTGPVDFLSDGIRTIAISNGHPYLGQITGTGCVIGLVAAAFLAVERTDKLLAVLAGVLMFEIAAENAASKEHVHGPGTFVPALLDELYALREATKADVKKNWIKDRAKFVVLKVDRKSNGS</sequence>
<keyword evidence="8" id="KW-0418">Kinase</keyword>
<dbReference type="GO" id="GO:0004789">
    <property type="term" value="F:thiamine-phosphate diphosphorylase activity"/>
    <property type="evidence" value="ECO:0007669"/>
    <property type="project" value="TreeGrafter"/>
</dbReference>
<dbReference type="PRINTS" id="PR01099">
    <property type="entry name" value="HYETHTZKNASE"/>
</dbReference>
<dbReference type="EC" id="2.7.1.50" evidence="4"/>
<dbReference type="InterPro" id="IPR000417">
    <property type="entry name" value="Hyethyz_kinase"/>
</dbReference>
<dbReference type="EMBL" id="CH476615">
    <property type="protein sequence ID" value="EEP75916.1"/>
    <property type="molecule type" value="Genomic_DNA"/>
</dbReference>
<dbReference type="GeneID" id="8443709"/>
<evidence type="ECO:0000256" key="10">
    <source>
        <dbReference type="ARBA" id="ARBA00022842"/>
    </source>
</evidence>
<comment type="cofactor">
    <cofactor evidence="2">
        <name>Mg(2+)</name>
        <dbReference type="ChEBI" id="CHEBI:18420"/>
    </cofactor>
</comment>
<reference evidence="14" key="1">
    <citation type="journal article" date="2009" name="Genome Res.">
        <title>Comparative genomic analyses of the human fungal pathogens Coccidioides and their relatives.</title>
        <authorList>
            <person name="Sharpton T.J."/>
            <person name="Stajich J.E."/>
            <person name="Rounsley S.D."/>
            <person name="Gardner M.J."/>
            <person name="Wortman J.R."/>
            <person name="Jordar V.S."/>
            <person name="Maiti R."/>
            <person name="Kodira C.D."/>
            <person name="Neafsey D.E."/>
            <person name="Zeng Q."/>
            <person name="Hung C.-Y."/>
            <person name="McMahan C."/>
            <person name="Muszewska A."/>
            <person name="Grynberg M."/>
            <person name="Mandel M.A."/>
            <person name="Kellner E.M."/>
            <person name="Barker B.M."/>
            <person name="Galgiani J.N."/>
            <person name="Orbach M.J."/>
            <person name="Kirkland T.N."/>
            <person name="Cole G.T."/>
            <person name="Henn M.R."/>
            <person name="Birren B.W."/>
            <person name="Taylor J.W."/>
        </authorList>
    </citation>
    <scope>NUCLEOTIDE SEQUENCE [LARGE SCALE GENOMIC DNA]</scope>
    <source>
        <strain evidence="14">UAMH 1704</strain>
    </source>
</reference>
<evidence type="ECO:0000256" key="9">
    <source>
        <dbReference type="ARBA" id="ARBA00022840"/>
    </source>
</evidence>
<dbReference type="Pfam" id="PF02110">
    <property type="entry name" value="HK"/>
    <property type="match status" value="1"/>
</dbReference>
<keyword evidence="9" id="KW-0067">ATP-binding</keyword>
<keyword evidence="5" id="KW-0808">Transferase</keyword>
<dbReference type="VEuPathDB" id="FungiDB:UREG_00763"/>
<keyword evidence="7" id="KW-0547">Nucleotide-binding</keyword>
<name>C4JDI7_UNCRE</name>
<evidence type="ECO:0000256" key="1">
    <source>
        <dbReference type="ARBA" id="ARBA00001771"/>
    </source>
</evidence>
<gene>
    <name evidence="13" type="ORF">UREG_00763</name>
</gene>
<dbReference type="GO" id="GO:0005524">
    <property type="term" value="F:ATP binding"/>
    <property type="evidence" value="ECO:0007669"/>
    <property type="project" value="UniProtKB-KW"/>
</dbReference>
<dbReference type="InterPro" id="IPR029056">
    <property type="entry name" value="Ribokinase-like"/>
</dbReference>
<evidence type="ECO:0000256" key="7">
    <source>
        <dbReference type="ARBA" id="ARBA00022741"/>
    </source>
</evidence>
<dbReference type="Gene3D" id="3.40.1190.20">
    <property type="match status" value="1"/>
</dbReference>
<dbReference type="FunCoup" id="C4JDI7">
    <property type="interactions" value="107"/>
</dbReference>
<dbReference type="OMA" id="FEERRTV"/>
<comment type="catalytic activity">
    <reaction evidence="1">
        <text>5-(2-hydroxyethyl)-4-methylthiazole + ATP = 4-methyl-5-(2-phosphooxyethyl)-thiazole + ADP + H(+)</text>
        <dbReference type="Rhea" id="RHEA:24212"/>
        <dbReference type="ChEBI" id="CHEBI:15378"/>
        <dbReference type="ChEBI" id="CHEBI:17957"/>
        <dbReference type="ChEBI" id="CHEBI:30616"/>
        <dbReference type="ChEBI" id="CHEBI:58296"/>
        <dbReference type="ChEBI" id="CHEBI:456216"/>
        <dbReference type="EC" id="2.7.1.50"/>
    </reaction>
</comment>
<dbReference type="CDD" id="cd00564">
    <property type="entry name" value="TMP_TenI"/>
    <property type="match status" value="1"/>
</dbReference>
<keyword evidence="11" id="KW-0784">Thiamine biosynthesis</keyword>
<dbReference type="GO" id="GO:0004417">
    <property type="term" value="F:hydroxyethylthiazole kinase activity"/>
    <property type="evidence" value="ECO:0007669"/>
    <property type="project" value="UniProtKB-EC"/>
</dbReference>
<dbReference type="eggNOG" id="ENOG502QS2M">
    <property type="taxonomic scope" value="Eukaryota"/>
</dbReference>
<evidence type="ECO:0000256" key="11">
    <source>
        <dbReference type="ARBA" id="ARBA00022977"/>
    </source>
</evidence>
<dbReference type="Gene3D" id="3.20.20.70">
    <property type="entry name" value="Aldolase class I"/>
    <property type="match status" value="2"/>
</dbReference>
<dbReference type="GO" id="GO:0009228">
    <property type="term" value="P:thiamine biosynthetic process"/>
    <property type="evidence" value="ECO:0007669"/>
    <property type="project" value="UniProtKB-KW"/>
</dbReference>
<dbReference type="InParanoid" id="C4JDI7"/>